<sequence>MPSTDADVGLLDPVWAGRPVASVTSDAAILDALVRFESALASACAPAGVAAAIDAAGSDLDAAALAAEARAGGNPVIPLLAALRSRLEGDAAHWLHRGATSQDALDTALALVARDAAAVTVTDATGTARMLAEHATAHRRTVIAGRTLTQPATPTTLGLKLAGWAWSVARATSAVRTAADALPVQLGGAAGTLAAFSASGLDGVSIASRVARELGLAEAIAPWHVHRSPVTRLGDALVELTDATGTIGRNVATLARLGELDDGAAGGSSTMPHKSNPVRAVLLTGAATRAPFLGASLHAAAVTVDERPDGAWHAEWAPFRDLLRLAGGAAATALELAEGLRVYPSVIAAHVASSAGDLLAERAKFATGPAAPADAVPSNYLGSSDVLLDRLLVAIEEELT</sequence>
<dbReference type="Gene3D" id="1.10.275.10">
    <property type="entry name" value="Fumarase/aspartase (N-terminal domain)"/>
    <property type="match status" value="1"/>
</dbReference>
<dbReference type="InterPro" id="IPR008948">
    <property type="entry name" value="L-Aspartase-like"/>
</dbReference>
<gene>
    <name evidence="4" type="ORF">GCM10011600_14820</name>
</gene>
<dbReference type="GO" id="GO:0016829">
    <property type="term" value="F:lyase activity"/>
    <property type="evidence" value="ECO:0007669"/>
    <property type="project" value="UniProtKB-KW"/>
</dbReference>
<comment type="similarity">
    <text evidence="2">Belongs to the class-II fumarase/aspartase family.</text>
</comment>
<proteinExistence type="inferred from homology"/>
<protein>
    <submittedName>
        <fullName evidence="4">3-carboxy-cis,cis-muconate cycloisomerase</fullName>
    </submittedName>
</protein>
<dbReference type="Proteomes" id="UP000617531">
    <property type="component" value="Unassembled WGS sequence"/>
</dbReference>
<dbReference type="EMBL" id="BNAI01000002">
    <property type="protein sequence ID" value="GHF14888.1"/>
    <property type="molecule type" value="Genomic_DNA"/>
</dbReference>
<dbReference type="Pfam" id="PF00206">
    <property type="entry name" value="Lyase_1"/>
    <property type="match status" value="1"/>
</dbReference>
<dbReference type="PROSITE" id="PS00163">
    <property type="entry name" value="FUMARATE_LYASES"/>
    <property type="match status" value="1"/>
</dbReference>
<dbReference type="InterPro" id="IPR020557">
    <property type="entry name" value="Fumarate_lyase_CS"/>
</dbReference>
<evidence type="ECO:0000259" key="3">
    <source>
        <dbReference type="Pfam" id="PF00206"/>
    </source>
</evidence>
<dbReference type="AlphaFoldDB" id="A0A8J3GQK1"/>
<evidence type="ECO:0000256" key="2">
    <source>
        <dbReference type="ARBA" id="ARBA00034772"/>
    </source>
</evidence>
<accession>A0A8J3GQK1</accession>
<evidence type="ECO:0000256" key="1">
    <source>
        <dbReference type="ARBA" id="ARBA00023239"/>
    </source>
</evidence>
<dbReference type="InterPro" id="IPR000362">
    <property type="entry name" value="Fumarate_lyase_fam"/>
</dbReference>
<dbReference type="PANTHER" id="PTHR43172:SF2">
    <property type="entry name" value="ADENYLOSUCCINATE LYASE C-TERMINAL DOMAIN-CONTAINING PROTEIN"/>
    <property type="match status" value="1"/>
</dbReference>
<dbReference type="InterPro" id="IPR024083">
    <property type="entry name" value="Fumarase/histidase_N"/>
</dbReference>
<reference evidence="4" key="2">
    <citation type="submission" date="2020-09" db="EMBL/GenBank/DDBJ databases">
        <authorList>
            <person name="Sun Q."/>
            <person name="Zhou Y."/>
        </authorList>
    </citation>
    <scope>NUCLEOTIDE SEQUENCE</scope>
    <source>
        <strain evidence="4">CGMCC 1.16548</strain>
    </source>
</reference>
<feature type="domain" description="Fumarate lyase N-terminal" evidence="3">
    <location>
        <begin position="90"/>
        <end position="290"/>
    </location>
</feature>
<evidence type="ECO:0000313" key="4">
    <source>
        <dbReference type="EMBL" id="GHF14888.1"/>
    </source>
</evidence>
<reference evidence="4" key="1">
    <citation type="journal article" date="2014" name="Int. J. Syst. Evol. Microbiol.">
        <title>Complete genome sequence of Corynebacterium casei LMG S-19264T (=DSM 44701T), isolated from a smear-ripened cheese.</title>
        <authorList>
            <consortium name="US DOE Joint Genome Institute (JGI-PGF)"/>
            <person name="Walter F."/>
            <person name="Albersmeier A."/>
            <person name="Kalinowski J."/>
            <person name="Ruckert C."/>
        </authorList>
    </citation>
    <scope>NUCLEOTIDE SEQUENCE</scope>
    <source>
        <strain evidence="4">CGMCC 1.16548</strain>
    </source>
</reference>
<name>A0A8J3GQK1_9MICO</name>
<dbReference type="PANTHER" id="PTHR43172">
    <property type="entry name" value="ADENYLOSUCCINATE LYASE"/>
    <property type="match status" value="1"/>
</dbReference>
<dbReference type="PRINTS" id="PR00149">
    <property type="entry name" value="FUMRATELYASE"/>
</dbReference>
<comment type="caution">
    <text evidence="4">The sequence shown here is derived from an EMBL/GenBank/DDBJ whole genome shotgun (WGS) entry which is preliminary data.</text>
</comment>
<dbReference type="RefSeq" id="WP_191282822.1">
    <property type="nucleotide sequence ID" value="NZ_BNAI01000002.1"/>
</dbReference>
<dbReference type="PRINTS" id="PR00145">
    <property type="entry name" value="ARGSUCLYASE"/>
</dbReference>
<dbReference type="InterPro" id="IPR022761">
    <property type="entry name" value="Fumarate_lyase_N"/>
</dbReference>
<organism evidence="4 5">
    <name type="scientific">Pseudolysinimonas yzui</name>
    <dbReference type="NCBI Taxonomy" id="2708254"/>
    <lineage>
        <taxon>Bacteria</taxon>
        <taxon>Bacillati</taxon>
        <taxon>Actinomycetota</taxon>
        <taxon>Actinomycetes</taxon>
        <taxon>Micrococcales</taxon>
        <taxon>Microbacteriaceae</taxon>
        <taxon>Pseudolysinimonas</taxon>
    </lineage>
</organism>
<dbReference type="Gene3D" id="1.20.200.10">
    <property type="entry name" value="Fumarase/aspartase (Central domain)"/>
    <property type="match status" value="1"/>
</dbReference>
<dbReference type="SUPFAM" id="SSF48557">
    <property type="entry name" value="L-aspartase-like"/>
    <property type="match status" value="1"/>
</dbReference>
<keyword evidence="1" id="KW-0456">Lyase</keyword>
<keyword evidence="5" id="KW-1185">Reference proteome</keyword>
<evidence type="ECO:0000313" key="5">
    <source>
        <dbReference type="Proteomes" id="UP000617531"/>
    </source>
</evidence>